<gene>
    <name evidence="2" type="ORF">Q5P01_000184</name>
</gene>
<keyword evidence="3" id="KW-1185">Reference proteome</keyword>
<feature type="compositionally biased region" description="Low complexity" evidence="1">
    <location>
        <begin position="165"/>
        <end position="174"/>
    </location>
</feature>
<feature type="region of interest" description="Disordered" evidence="1">
    <location>
        <begin position="1"/>
        <end position="37"/>
    </location>
</feature>
<name>A0AA88IH09_CHASR</name>
<comment type="caution">
    <text evidence="2">The sequence shown here is derived from an EMBL/GenBank/DDBJ whole genome shotgun (WGS) entry which is preliminary data.</text>
</comment>
<dbReference type="EMBL" id="JAUPFM010000036">
    <property type="protein sequence ID" value="KAK2814565.1"/>
    <property type="molecule type" value="Genomic_DNA"/>
</dbReference>
<reference evidence="2" key="1">
    <citation type="submission" date="2023-07" db="EMBL/GenBank/DDBJ databases">
        <title>Chromosome-level Genome Assembly of Striped Snakehead (Channa striata).</title>
        <authorList>
            <person name="Liu H."/>
        </authorList>
    </citation>
    <scope>NUCLEOTIDE SEQUENCE</scope>
    <source>
        <strain evidence="2">Gz</strain>
        <tissue evidence="2">Muscle</tissue>
    </source>
</reference>
<protein>
    <submittedName>
        <fullName evidence="2">Uncharacterized protein</fullName>
    </submittedName>
</protein>
<evidence type="ECO:0000313" key="3">
    <source>
        <dbReference type="Proteomes" id="UP001187415"/>
    </source>
</evidence>
<dbReference type="Proteomes" id="UP001187415">
    <property type="component" value="Unassembled WGS sequence"/>
</dbReference>
<feature type="compositionally biased region" description="Low complexity" evidence="1">
    <location>
        <begin position="96"/>
        <end position="105"/>
    </location>
</feature>
<feature type="compositionally biased region" description="Gly residues" evidence="1">
    <location>
        <begin position="175"/>
        <end position="185"/>
    </location>
</feature>
<dbReference type="AlphaFoldDB" id="A0AA88IH09"/>
<feature type="region of interest" description="Disordered" evidence="1">
    <location>
        <begin position="88"/>
        <end position="185"/>
    </location>
</feature>
<evidence type="ECO:0000256" key="1">
    <source>
        <dbReference type="SAM" id="MobiDB-lite"/>
    </source>
</evidence>
<sequence>MGQSVLRDGRTPLEGWGDGLRRPRRSKGRVQIPESGVAEIGAARRPVRAPWNGFARERGPCPESAAFRRRPIGSKGWVGRAGVRRAGLAPRWGEQSPAASSPAAAEARRAPARAPLASPAPRRGGSRGLARAVRRRWKAGRWGDRVRRSAAATTDARRPFAISQLRRPLGPARAGPGGSPAGASS</sequence>
<organism evidence="2 3">
    <name type="scientific">Channa striata</name>
    <name type="common">Snakehead murrel</name>
    <name type="synonym">Ophicephalus striatus</name>
    <dbReference type="NCBI Taxonomy" id="64152"/>
    <lineage>
        <taxon>Eukaryota</taxon>
        <taxon>Metazoa</taxon>
        <taxon>Chordata</taxon>
        <taxon>Craniata</taxon>
        <taxon>Vertebrata</taxon>
        <taxon>Euteleostomi</taxon>
        <taxon>Actinopterygii</taxon>
        <taxon>Neopterygii</taxon>
        <taxon>Teleostei</taxon>
        <taxon>Neoteleostei</taxon>
        <taxon>Acanthomorphata</taxon>
        <taxon>Anabantaria</taxon>
        <taxon>Anabantiformes</taxon>
        <taxon>Channoidei</taxon>
        <taxon>Channidae</taxon>
        <taxon>Channa</taxon>
    </lineage>
</organism>
<proteinExistence type="predicted"/>
<evidence type="ECO:0000313" key="2">
    <source>
        <dbReference type="EMBL" id="KAK2814565.1"/>
    </source>
</evidence>
<feature type="compositionally biased region" description="Low complexity" evidence="1">
    <location>
        <begin position="112"/>
        <end position="123"/>
    </location>
</feature>
<accession>A0AA88IH09</accession>